<dbReference type="HOGENOM" id="CLU_008287_9_3_4"/>
<keyword evidence="12 19" id="KW-0675">Receptor</keyword>
<evidence type="ECO:0000256" key="12">
    <source>
        <dbReference type="ARBA" id="ARBA00023170"/>
    </source>
</evidence>
<dbReference type="InterPro" id="IPR036942">
    <property type="entry name" value="Beta-barrel_TonB_sf"/>
</dbReference>
<dbReference type="InterPro" id="IPR012910">
    <property type="entry name" value="Plug_dom"/>
</dbReference>
<keyword evidence="4 14" id="KW-1134">Transmembrane beta strand</keyword>
<evidence type="ECO:0000256" key="6">
    <source>
        <dbReference type="ARBA" id="ARBA00022692"/>
    </source>
</evidence>
<dbReference type="GO" id="GO:0015891">
    <property type="term" value="P:siderophore transport"/>
    <property type="evidence" value="ECO:0007669"/>
    <property type="project" value="InterPro"/>
</dbReference>
<evidence type="ECO:0000259" key="17">
    <source>
        <dbReference type="Pfam" id="PF00593"/>
    </source>
</evidence>
<dbReference type="GO" id="GO:0015344">
    <property type="term" value="F:siderophore uptake transmembrane transporter activity"/>
    <property type="evidence" value="ECO:0007669"/>
    <property type="project" value="TreeGrafter"/>
</dbReference>
<evidence type="ECO:0000256" key="15">
    <source>
        <dbReference type="RuleBase" id="RU003357"/>
    </source>
</evidence>
<dbReference type="CDD" id="cd01347">
    <property type="entry name" value="ligand_gated_channel"/>
    <property type="match status" value="1"/>
</dbReference>
<evidence type="ECO:0000259" key="18">
    <source>
        <dbReference type="Pfam" id="PF07715"/>
    </source>
</evidence>
<keyword evidence="6 14" id="KW-0812">Transmembrane</keyword>
<evidence type="ECO:0000256" key="14">
    <source>
        <dbReference type="PROSITE-ProRule" id="PRU01360"/>
    </source>
</evidence>
<keyword evidence="20" id="KW-1185">Reference proteome</keyword>
<keyword evidence="3 14" id="KW-0813">Transport</keyword>
<dbReference type="NCBIfam" id="TIGR01783">
    <property type="entry name" value="TonB-siderophor"/>
    <property type="match status" value="1"/>
</dbReference>
<dbReference type="RefSeq" id="WP_014006355.1">
    <property type="nucleotide sequence ID" value="NC_015856.1"/>
</dbReference>
<evidence type="ECO:0000256" key="2">
    <source>
        <dbReference type="ARBA" id="ARBA00009810"/>
    </source>
</evidence>
<evidence type="ECO:0000256" key="13">
    <source>
        <dbReference type="ARBA" id="ARBA00023237"/>
    </source>
</evidence>
<keyword evidence="11 14" id="KW-0472">Membrane</keyword>
<reference evidence="19 20" key="1">
    <citation type="journal article" date="2004" name="Environ. Microbiol.">
        <title>Phylogeny-function analysis of (meta)genomic libraries: screening for expression of ribosomal RNA genes by large-insert library fluorescent in situ hybridization (LIL-FISH).</title>
        <authorList>
            <person name="Leveau J.H."/>
            <person name="Gerards S."/>
            <person name="de Boer W."/>
            <person name="van Veen J.A."/>
        </authorList>
    </citation>
    <scope>NUCLEOTIDE SEQUENCE [LARGE SCALE GENOMIC DNA]</scope>
    <source>
        <strain evidence="19 20">Ter331</strain>
    </source>
</reference>
<feature type="chain" id="PRO_5003397067" evidence="16">
    <location>
        <begin position="41"/>
        <end position="737"/>
    </location>
</feature>
<dbReference type="InterPro" id="IPR039426">
    <property type="entry name" value="TonB-dep_rcpt-like"/>
</dbReference>
<reference evidence="19 20" key="3">
    <citation type="journal article" date="2008" name="FEMS Microbiol. Ecol.">
        <title>Identification and characterization of genes underlying chitinolysis in Collimonas fungivorans Ter331.</title>
        <authorList>
            <person name="Fritsche K."/>
            <person name="de Boer W."/>
            <person name="Gerards S."/>
            <person name="van den Berg M."/>
            <person name="van Veen J.A."/>
            <person name="Leveau J.H."/>
        </authorList>
    </citation>
    <scope>NUCLEOTIDE SEQUENCE [LARGE SCALE GENOMIC DNA]</scope>
    <source>
        <strain evidence="19 20">Ter331</strain>
    </source>
</reference>
<feature type="signal peptide" evidence="16">
    <location>
        <begin position="1"/>
        <end position="40"/>
    </location>
</feature>
<keyword evidence="8" id="KW-0408">Iron</keyword>
<sequence length="737" mass="79514">MTTYSAATTPSAGILSRTAPVKPSLRVMSLAVTLALSAMAPQLTSAQPAAQQLAAAGNDAALPEVVVTAGNDQAPTEKTGSYTVRRSNSATKMDMSLRETPQSVSVITRAKMDDFKLDNVDRVLAGTTGVSVEKVETNRTYYTARGFDITNFQFDGVGIPLTFGLQDGDLDTALYDRVEVVRGANGLTSSTGNPSATVNFVRKRPTYDFQAAAGVSYGSWNTRRIDADVSGALNSDKTVAARVVVAHEDGNSYLDRYQPSKDVFYGVIEADLSNDTLLTLGYSYQKNDGKGAIWGALPLYYTDGTPTSYGVGTSTSASWSSWNSEEQRAFAELNHRFGNDWQWKTTLSHNKLSTDGKLFYVYGTPDRASGAGLFSYPSLYNSDNRQTVVDSYVSGKYALGGREHDLTFGASWSRSTLDDISHYGQGIGAALTASGAFDGSYPQPSFDASIDGSSYTGKRKTLYGATRLNLADNLKLLLGANYTDASTAGIAYGVSQQTSASSTTPYAGLVYDLNRNVSAYASYTEIFNPQYQTDISGATLKPVEGKSYELGLKSEFFNRKLNASAALFRVEQNNTAEQAGYLGAKAYYRAIDAHSEGLELELSGELAKGLQGSLGYTVMTIKDQDGNSAKNYVPKKTVRLATTYRLPQLEQLKVGASVNWQGNTSRTDALTATQNVTTVQQGYALLNLMARYDISKQVSVTANLNNLTNKKYISSLYASQGYYGEPINGSVAINWKY</sequence>
<protein>
    <submittedName>
        <fullName evidence="19">Outer membrane receptor for ferric coprogen and ferric-rhodotorulic acid</fullName>
    </submittedName>
</protein>
<reference evidence="19 20" key="2">
    <citation type="journal article" date="2006" name="J. Microbiol. Methods">
        <title>Genomic flank-sequencing of plasposon insertion sites for rapid identification of functional genes.</title>
        <authorList>
            <person name="Leveau J.H."/>
            <person name="Gerards S."/>
            <person name="Fritsche K."/>
            <person name="Zondag G."/>
            <person name="van Veen J.A."/>
        </authorList>
    </citation>
    <scope>NUCLEOTIDE SEQUENCE [LARGE SCALE GENOMIC DNA]</scope>
    <source>
        <strain evidence="19 20">Ter331</strain>
    </source>
</reference>
<accession>G0AC05</accession>
<feature type="domain" description="TonB-dependent receptor plug" evidence="18">
    <location>
        <begin position="97"/>
        <end position="195"/>
    </location>
</feature>
<dbReference type="eggNOG" id="COG4773">
    <property type="taxonomic scope" value="Bacteria"/>
</dbReference>
<dbReference type="InterPro" id="IPR000531">
    <property type="entry name" value="Beta-barrel_TonB"/>
</dbReference>
<name>G0AC05_COLFT</name>
<keyword evidence="5" id="KW-0410">Iron transport</keyword>
<keyword evidence="9" id="KW-0406">Ion transport</keyword>
<comment type="similarity">
    <text evidence="2 14 15">Belongs to the TonB-dependent receptor family.</text>
</comment>
<reference evidence="19 20" key="4">
    <citation type="journal article" date="2010" name="Environ. Microbiol.">
        <title>The bacterial genus Collimonas: mycophagy, weathering and other adaptive solutions to life in oligotrophic soil environments.</title>
        <authorList>
            <person name="Leveau J.H."/>
            <person name="Uroz S."/>
            <person name="de Boer W."/>
        </authorList>
    </citation>
    <scope>NUCLEOTIDE SEQUENCE [LARGE SCALE GENOMIC DNA]</scope>
    <source>
        <strain evidence="19 20">Ter331</strain>
    </source>
</reference>
<dbReference type="GO" id="GO:0009279">
    <property type="term" value="C:cell outer membrane"/>
    <property type="evidence" value="ECO:0007669"/>
    <property type="project" value="UniProtKB-SubCell"/>
</dbReference>
<dbReference type="Gene3D" id="2.170.130.10">
    <property type="entry name" value="TonB-dependent receptor, plug domain"/>
    <property type="match status" value="1"/>
</dbReference>
<dbReference type="FunFam" id="2.170.130.10:FF:000010">
    <property type="entry name" value="Ferripyoverdine receptor"/>
    <property type="match status" value="1"/>
</dbReference>
<evidence type="ECO:0000313" key="20">
    <source>
        <dbReference type="Proteomes" id="UP000008392"/>
    </source>
</evidence>
<dbReference type="KEGG" id="cfu:CFU_2375"/>
<dbReference type="EMBL" id="CP002745">
    <property type="protein sequence ID" value="AEK62202.1"/>
    <property type="molecule type" value="Genomic_DNA"/>
</dbReference>
<dbReference type="InterPro" id="IPR010105">
    <property type="entry name" value="TonB_sidphr_rcpt"/>
</dbReference>
<dbReference type="PROSITE" id="PS52016">
    <property type="entry name" value="TONB_DEPENDENT_REC_3"/>
    <property type="match status" value="1"/>
</dbReference>
<feature type="domain" description="TonB-dependent receptor-like beta-barrel" evidence="17">
    <location>
        <begin position="275"/>
        <end position="707"/>
    </location>
</feature>
<dbReference type="Gene3D" id="2.40.170.20">
    <property type="entry name" value="TonB-dependent receptor, beta-barrel domain"/>
    <property type="match status" value="1"/>
</dbReference>
<proteinExistence type="inferred from homology"/>
<evidence type="ECO:0000256" key="1">
    <source>
        <dbReference type="ARBA" id="ARBA00004571"/>
    </source>
</evidence>
<evidence type="ECO:0000256" key="16">
    <source>
        <dbReference type="SAM" id="SignalP"/>
    </source>
</evidence>
<evidence type="ECO:0000256" key="10">
    <source>
        <dbReference type="ARBA" id="ARBA00023077"/>
    </source>
</evidence>
<organism evidence="19 20">
    <name type="scientific">Collimonas fungivorans (strain Ter331)</name>
    <dbReference type="NCBI Taxonomy" id="1005048"/>
    <lineage>
        <taxon>Bacteria</taxon>
        <taxon>Pseudomonadati</taxon>
        <taxon>Pseudomonadota</taxon>
        <taxon>Betaproteobacteria</taxon>
        <taxon>Burkholderiales</taxon>
        <taxon>Oxalobacteraceae</taxon>
        <taxon>Collimonas</taxon>
    </lineage>
</organism>
<keyword evidence="13 14" id="KW-0998">Cell outer membrane</keyword>
<comment type="subcellular location">
    <subcellularLocation>
        <location evidence="1 14">Cell outer membrane</location>
        <topology evidence="1 14">Multi-pass membrane protein</topology>
    </subcellularLocation>
</comment>
<dbReference type="Proteomes" id="UP000008392">
    <property type="component" value="Chromosome"/>
</dbReference>
<dbReference type="Pfam" id="PF00593">
    <property type="entry name" value="TonB_dep_Rec_b-barrel"/>
    <property type="match status" value="1"/>
</dbReference>
<dbReference type="PANTHER" id="PTHR32552">
    <property type="entry name" value="FERRICHROME IRON RECEPTOR-RELATED"/>
    <property type="match status" value="1"/>
</dbReference>
<dbReference type="InterPro" id="IPR037066">
    <property type="entry name" value="Plug_dom_sf"/>
</dbReference>
<reference evidence="20" key="6">
    <citation type="submission" date="2011-05" db="EMBL/GenBank/DDBJ databases">
        <title>Complete sequence of Collimonas fungivorans Ter331.</title>
        <authorList>
            <person name="Leveau J.H."/>
        </authorList>
    </citation>
    <scope>NUCLEOTIDE SEQUENCE [LARGE SCALE GENOMIC DNA]</scope>
    <source>
        <strain evidence="20">Ter331</strain>
    </source>
</reference>
<dbReference type="SUPFAM" id="SSF56935">
    <property type="entry name" value="Porins"/>
    <property type="match status" value="1"/>
</dbReference>
<dbReference type="GO" id="GO:0038023">
    <property type="term" value="F:signaling receptor activity"/>
    <property type="evidence" value="ECO:0007669"/>
    <property type="project" value="InterPro"/>
</dbReference>
<evidence type="ECO:0000256" key="11">
    <source>
        <dbReference type="ARBA" id="ARBA00023136"/>
    </source>
</evidence>
<evidence type="ECO:0000256" key="5">
    <source>
        <dbReference type="ARBA" id="ARBA00022496"/>
    </source>
</evidence>
<gene>
    <name evidence="19" type="primary">fhuE</name>
    <name evidence="19" type="ordered locus">CFU_2375</name>
</gene>
<dbReference type="Pfam" id="PF07715">
    <property type="entry name" value="Plug"/>
    <property type="match status" value="1"/>
</dbReference>
<evidence type="ECO:0000256" key="7">
    <source>
        <dbReference type="ARBA" id="ARBA00022729"/>
    </source>
</evidence>
<evidence type="ECO:0000256" key="4">
    <source>
        <dbReference type="ARBA" id="ARBA00022452"/>
    </source>
</evidence>
<reference evidence="19 20" key="5">
    <citation type="journal article" date="2011" name="ISME J.">
        <title>Dual transcriptional profiling of a bacterial/fungal confrontation: Collimonas fungivorans versus Aspergillus niger.</title>
        <authorList>
            <person name="Mela F."/>
            <person name="Fritsche K."/>
            <person name="de Boer W."/>
            <person name="van Veen J.A."/>
            <person name="de Graaff L.H."/>
            <person name="van den Berg M."/>
            <person name="Leveau J.H."/>
        </authorList>
    </citation>
    <scope>NUCLEOTIDE SEQUENCE [LARGE SCALE GENOMIC DNA]</scope>
    <source>
        <strain evidence="19 20">Ter331</strain>
    </source>
</reference>
<dbReference type="STRING" id="1005048.CFU_2375"/>
<evidence type="ECO:0000256" key="9">
    <source>
        <dbReference type="ARBA" id="ARBA00023065"/>
    </source>
</evidence>
<keyword evidence="7 16" id="KW-0732">Signal</keyword>
<keyword evidence="10 15" id="KW-0798">TonB box</keyword>
<evidence type="ECO:0000256" key="8">
    <source>
        <dbReference type="ARBA" id="ARBA00023004"/>
    </source>
</evidence>
<evidence type="ECO:0000256" key="3">
    <source>
        <dbReference type="ARBA" id="ARBA00022448"/>
    </source>
</evidence>
<evidence type="ECO:0000313" key="19">
    <source>
        <dbReference type="EMBL" id="AEK62202.1"/>
    </source>
</evidence>
<dbReference type="AlphaFoldDB" id="G0AC05"/>
<dbReference type="PANTHER" id="PTHR32552:SF74">
    <property type="entry name" value="HYDROXAMATE SIDEROPHORE RECEPTOR FHUE"/>
    <property type="match status" value="1"/>
</dbReference>